<dbReference type="AlphaFoldDB" id="A0A285R5D0"/>
<dbReference type="EMBL" id="OBMI01000003">
    <property type="protein sequence ID" value="SOB87562.1"/>
    <property type="molecule type" value="Genomic_DNA"/>
</dbReference>
<dbReference type="RefSeq" id="WP_097064547.1">
    <property type="nucleotide sequence ID" value="NZ_OBMI01000003.1"/>
</dbReference>
<evidence type="ECO:0000313" key="1">
    <source>
        <dbReference type="EMBL" id="SOB87562.1"/>
    </source>
</evidence>
<evidence type="ECO:0000313" key="2">
    <source>
        <dbReference type="Proteomes" id="UP000219494"/>
    </source>
</evidence>
<organism evidence="1 2">
    <name type="scientific">Sphingomonas guangdongensis</name>
    <dbReference type="NCBI Taxonomy" id="1141890"/>
    <lineage>
        <taxon>Bacteria</taxon>
        <taxon>Pseudomonadati</taxon>
        <taxon>Pseudomonadota</taxon>
        <taxon>Alphaproteobacteria</taxon>
        <taxon>Sphingomonadales</taxon>
        <taxon>Sphingomonadaceae</taxon>
        <taxon>Sphingomonas</taxon>
    </lineage>
</organism>
<dbReference type="Proteomes" id="UP000219494">
    <property type="component" value="Unassembled WGS sequence"/>
</dbReference>
<name>A0A285R5D0_9SPHN</name>
<proteinExistence type="predicted"/>
<sequence>MTDPALLAARARRDAAKLRLDRSIEHARQRLNPKTIAEDAVMGVRTRAEAIATDGVDAVKSRPGVAAAALGLAGLLLVRRPLLRWFGRREPAAETPASPDR</sequence>
<evidence type="ECO:0008006" key="3">
    <source>
        <dbReference type="Google" id="ProtNLM"/>
    </source>
</evidence>
<gene>
    <name evidence="1" type="ORF">SAMN06297144_2694</name>
</gene>
<keyword evidence="2" id="KW-1185">Reference proteome</keyword>
<accession>A0A285R5D0</accession>
<reference evidence="1 2" key="1">
    <citation type="submission" date="2017-07" db="EMBL/GenBank/DDBJ databases">
        <authorList>
            <person name="Sun Z.S."/>
            <person name="Albrecht U."/>
            <person name="Echele G."/>
            <person name="Lee C.C."/>
        </authorList>
    </citation>
    <scope>NUCLEOTIDE SEQUENCE [LARGE SCALE GENOMIC DNA]</scope>
    <source>
        <strain evidence="1 2">CGMCC 1.12672</strain>
    </source>
</reference>
<protein>
    <recommendedName>
        <fullName evidence="3">DUF3618 domain-containing protein</fullName>
    </recommendedName>
</protein>